<gene>
    <name evidence="4" type="ORF">ACJRO7_001753</name>
</gene>
<dbReference type="InterPro" id="IPR005162">
    <property type="entry name" value="Retrotrans_gag_dom"/>
</dbReference>
<dbReference type="AlphaFoldDB" id="A0ABD3LSY0"/>
<dbReference type="Proteomes" id="UP001634007">
    <property type="component" value="Unassembled WGS sequence"/>
</dbReference>
<evidence type="ECO:0000259" key="3">
    <source>
        <dbReference type="Pfam" id="PF03732"/>
    </source>
</evidence>
<dbReference type="PANTHER" id="PTHR33223">
    <property type="entry name" value="CCHC-TYPE DOMAIN-CONTAINING PROTEIN"/>
    <property type="match status" value="1"/>
</dbReference>
<organism evidence="4 5">
    <name type="scientific">Eucalyptus globulus</name>
    <name type="common">Tasmanian blue gum</name>
    <dbReference type="NCBI Taxonomy" id="34317"/>
    <lineage>
        <taxon>Eukaryota</taxon>
        <taxon>Viridiplantae</taxon>
        <taxon>Streptophyta</taxon>
        <taxon>Embryophyta</taxon>
        <taxon>Tracheophyta</taxon>
        <taxon>Spermatophyta</taxon>
        <taxon>Magnoliopsida</taxon>
        <taxon>eudicotyledons</taxon>
        <taxon>Gunneridae</taxon>
        <taxon>Pentapetalae</taxon>
        <taxon>rosids</taxon>
        <taxon>malvids</taxon>
        <taxon>Myrtales</taxon>
        <taxon>Myrtaceae</taxon>
        <taxon>Myrtoideae</taxon>
        <taxon>Eucalypteae</taxon>
        <taxon>Eucalyptus</taxon>
    </lineage>
</organism>
<dbReference type="PANTHER" id="PTHR33223:SF8">
    <property type="entry name" value="OS04G0172440 PROTEIN"/>
    <property type="match status" value="1"/>
</dbReference>
<proteinExistence type="predicted"/>
<dbReference type="EMBL" id="JBJKBG010000001">
    <property type="protein sequence ID" value="KAL3754558.1"/>
    <property type="molecule type" value="Genomic_DNA"/>
</dbReference>
<evidence type="ECO:0000313" key="5">
    <source>
        <dbReference type="Proteomes" id="UP001634007"/>
    </source>
</evidence>
<accession>A0ABD3LSY0</accession>
<evidence type="ECO:0000256" key="1">
    <source>
        <dbReference type="SAM" id="Coils"/>
    </source>
</evidence>
<feature type="domain" description="Retrotransposon gag" evidence="3">
    <location>
        <begin position="187"/>
        <end position="276"/>
    </location>
</feature>
<feature type="compositionally biased region" description="Polar residues" evidence="2">
    <location>
        <begin position="70"/>
        <end position="80"/>
    </location>
</feature>
<reference evidence="4 5" key="1">
    <citation type="submission" date="2024-11" db="EMBL/GenBank/DDBJ databases">
        <title>Chromosome-level genome assembly of Eucalyptus globulus Labill. provides insights into its genome evolution.</title>
        <authorList>
            <person name="Li X."/>
        </authorList>
    </citation>
    <scope>NUCLEOTIDE SEQUENCE [LARGE SCALE GENOMIC DNA]</scope>
    <source>
        <strain evidence="4">CL2024</strain>
        <tissue evidence="4">Fresh tender leaves</tissue>
    </source>
</reference>
<evidence type="ECO:0000256" key="2">
    <source>
        <dbReference type="SAM" id="MobiDB-lite"/>
    </source>
</evidence>
<keyword evidence="1" id="KW-0175">Coiled coil</keyword>
<dbReference type="Pfam" id="PF03732">
    <property type="entry name" value="Retrotrans_gag"/>
    <property type="match status" value="1"/>
</dbReference>
<feature type="coiled-coil region" evidence="1">
    <location>
        <begin position="2"/>
        <end position="43"/>
    </location>
</feature>
<name>A0ABD3LSY0_EUCGL</name>
<comment type="caution">
    <text evidence="4">The sequence shown here is derived from an EMBL/GenBank/DDBJ whole genome shotgun (WGS) entry which is preliminary data.</text>
</comment>
<sequence length="286" mass="32899">MADNTEQVRVAEQARIATLETEMKQVLNVLEQLSKQIDSLQANTAPPAPQVEVVLPQHAPVVDPKDKGKNTTTVGPSSSKDVSREKITDVPQIVVDEEVQVIHSAVPKTEQEKRMAKIEEKLKQLQGSFIQGPTDLSHYAKIKMPKKFKMPDFEKYDGTSCPKIHLQTYVVRMTQYVDNIPLMIQQFQASLTGPALQWYIMKKINLLETWEDLTDAFFKQYKYNIDVTPSREDLLRTEKKRTESFKAYVTRWRTVAAQITPEPTEKELMDLFMKTLPPEYRNRMLG</sequence>
<evidence type="ECO:0000313" key="4">
    <source>
        <dbReference type="EMBL" id="KAL3754558.1"/>
    </source>
</evidence>
<feature type="region of interest" description="Disordered" evidence="2">
    <location>
        <begin position="59"/>
        <end position="86"/>
    </location>
</feature>
<keyword evidence="5" id="KW-1185">Reference proteome</keyword>
<protein>
    <recommendedName>
        <fullName evidence="3">Retrotransposon gag domain-containing protein</fullName>
    </recommendedName>
</protein>